<dbReference type="EMBL" id="QXHD01000004">
    <property type="protein sequence ID" value="NEZ58112.1"/>
    <property type="molecule type" value="Genomic_DNA"/>
</dbReference>
<accession>A0A6M0RQU5</accession>
<protein>
    <submittedName>
        <fullName evidence="3">Class I SAM-dependent methyltransferase</fullName>
    </submittedName>
</protein>
<dbReference type="Pfam" id="PF13847">
    <property type="entry name" value="Methyltransf_31"/>
    <property type="match status" value="1"/>
</dbReference>
<comment type="caution">
    <text evidence="3">The sequence shown here is derived from an EMBL/GenBank/DDBJ whole genome shotgun (WGS) entry which is preliminary data.</text>
</comment>
<dbReference type="PANTHER" id="PTHR45128">
    <property type="entry name" value="METHYLTRANSFERASE TYPE 11"/>
    <property type="match status" value="1"/>
</dbReference>
<dbReference type="InterPro" id="IPR029063">
    <property type="entry name" value="SAM-dependent_MTases_sf"/>
</dbReference>
<feature type="domain" description="S-adenosylmethionine-dependent methyltransferase Rv2258c-like winged HTH" evidence="2">
    <location>
        <begin position="39"/>
        <end position="112"/>
    </location>
</feature>
<name>A0A6M0RQU5_9CYAN</name>
<dbReference type="AlphaFoldDB" id="A0A6M0RQU5"/>
<feature type="domain" description="Methyltransferase" evidence="1">
    <location>
        <begin position="187"/>
        <end position="300"/>
    </location>
</feature>
<gene>
    <name evidence="3" type="ORF">DXZ20_21180</name>
</gene>
<dbReference type="GO" id="GO:0032259">
    <property type="term" value="P:methylation"/>
    <property type="evidence" value="ECO:0007669"/>
    <property type="project" value="UniProtKB-KW"/>
</dbReference>
<dbReference type="RefSeq" id="WP_250566166.1">
    <property type="nucleotide sequence ID" value="NZ_QXHD01000004.1"/>
</dbReference>
<keyword evidence="4" id="KW-1185">Reference proteome</keyword>
<dbReference type="SUPFAM" id="SSF46785">
    <property type="entry name" value="Winged helix' DNA-binding domain"/>
    <property type="match status" value="1"/>
</dbReference>
<evidence type="ECO:0000259" key="1">
    <source>
        <dbReference type="Pfam" id="PF13847"/>
    </source>
</evidence>
<dbReference type="InterPro" id="IPR048711">
    <property type="entry name" value="WHD_Rv2258c"/>
</dbReference>
<dbReference type="InterPro" id="IPR036390">
    <property type="entry name" value="WH_DNA-bd_sf"/>
</dbReference>
<dbReference type="Pfam" id="PF21320">
    <property type="entry name" value="WHD_Rv2258c"/>
    <property type="match status" value="1"/>
</dbReference>
<evidence type="ECO:0000313" key="4">
    <source>
        <dbReference type="Proteomes" id="UP000481033"/>
    </source>
</evidence>
<keyword evidence="3" id="KW-0808">Transferase</keyword>
<dbReference type="InterPro" id="IPR053173">
    <property type="entry name" value="SAM-binding_MTase"/>
</dbReference>
<proteinExistence type="predicted"/>
<keyword evidence="3" id="KW-0489">Methyltransferase</keyword>
<dbReference type="PANTHER" id="PTHR45128:SF1">
    <property type="entry name" value="S-ADENOSYLMETHIONINE-DEPENDENT METHYLTRANSFERASE RV2258C"/>
    <property type="match status" value="1"/>
</dbReference>
<evidence type="ECO:0000313" key="3">
    <source>
        <dbReference type="EMBL" id="NEZ58112.1"/>
    </source>
</evidence>
<dbReference type="Gene3D" id="3.40.50.150">
    <property type="entry name" value="Vaccinia Virus protein VP39"/>
    <property type="match status" value="1"/>
</dbReference>
<dbReference type="CDD" id="cd02440">
    <property type="entry name" value="AdoMet_MTases"/>
    <property type="match status" value="1"/>
</dbReference>
<dbReference type="GO" id="GO:0008168">
    <property type="term" value="F:methyltransferase activity"/>
    <property type="evidence" value="ECO:0007669"/>
    <property type="project" value="UniProtKB-KW"/>
</dbReference>
<organism evidence="3 4">
    <name type="scientific">Adonisia turfae CCMR0081</name>
    <dbReference type="NCBI Taxonomy" id="2292702"/>
    <lineage>
        <taxon>Bacteria</taxon>
        <taxon>Bacillati</taxon>
        <taxon>Cyanobacteriota</taxon>
        <taxon>Adonisia</taxon>
        <taxon>Adonisia turfae</taxon>
    </lineage>
</organism>
<sequence>MTTIDSLTSLTIEGNTPPFDTDKSADFAENLLNILNSGALAHMLSIGHRTGLLDTLAELPPATSQQIADAAKLNERYVREWLGAMVTGHIVIYYSGNKTYRLPAEHAAWLTRSASPNNMATTMQFIPLIGGVEDAIVDCFHQGGGVPYAAYQRFHTVMAEESAQTVITALETQILPLVLGLKEQLAEGISVVDIGCGQGRILHTLASWFPNSRFVGYDLSSDVITWAKAESQRLGLQNVTFQVQDAALIVEENQYDLALSFDAIHDQAQPGIVLQNIYRALRPEGLYLMQEIQASSNLEDNLNHPVGPLLYSISCNHCTAVSLAAGGPGLGAMWGQELALEMLQTAGFSNIEVQQLENDFQNTYYLARRLSQ</sequence>
<reference evidence="3 4" key="1">
    <citation type="journal article" date="2020" name="Microb. Ecol.">
        <title>Ecogenomics of the Marine Benthic Filamentous Cyanobacterium Adonisia.</title>
        <authorList>
            <person name="Walter J.M."/>
            <person name="Coutinho F.H."/>
            <person name="Leomil L."/>
            <person name="Hargreaves P.I."/>
            <person name="Campeao M.E."/>
            <person name="Vieira V.V."/>
            <person name="Silva B.S."/>
            <person name="Fistarol G.O."/>
            <person name="Salomon P.S."/>
            <person name="Sawabe T."/>
            <person name="Mino S."/>
            <person name="Hosokawa M."/>
            <person name="Miyashita H."/>
            <person name="Maruyama F."/>
            <person name="van Verk M.C."/>
            <person name="Dutilh B.E."/>
            <person name="Thompson C.C."/>
            <person name="Thompson F.L."/>
        </authorList>
    </citation>
    <scope>NUCLEOTIDE SEQUENCE [LARGE SCALE GENOMIC DNA]</scope>
    <source>
        <strain evidence="3 4">CCMR0081</strain>
    </source>
</reference>
<dbReference type="Proteomes" id="UP000481033">
    <property type="component" value="Unassembled WGS sequence"/>
</dbReference>
<evidence type="ECO:0000259" key="2">
    <source>
        <dbReference type="Pfam" id="PF21320"/>
    </source>
</evidence>
<dbReference type="SUPFAM" id="SSF53335">
    <property type="entry name" value="S-adenosyl-L-methionine-dependent methyltransferases"/>
    <property type="match status" value="1"/>
</dbReference>
<dbReference type="InterPro" id="IPR025714">
    <property type="entry name" value="Methyltranfer_dom"/>
</dbReference>